<evidence type="ECO:0000313" key="2">
    <source>
        <dbReference type="EMBL" id="MDQ2065079.1"/>
    </source>
</evidence>
<gene>
    <name evidence="2" type="ORF">Q9295_01735</name>
</gene>
<proteinExistence type="predicted"/>
<protein>
    <recommendedName>
        <fullName evidence="1">Winged helix domain-containing protein</fullName>
    </recommendedName>
</protein>
<sequence length="91" mass="10128">MAHFTIHPEGAEPFTAQLKGRELWALEQLIHAGSTGCTPITEPAPRWSAYIHLLRKRGIPIETRHEAHGGPYPGNHARYVLKANAVRRAEA</sequence>
<dbReference type="RefSeq" id="WP_306678757.1">
    <property type="nucleotide sequence ID" value="NZ_JAVDBT010000001.1"/>
</dbReference>
<dbReference type="Pfam" id="PF22324">
    <property type="entry name" value="HTH_91"/>
    <property type="match status" value="1"/>
</dbReference>
<organism evidence="2 3">
    <name type="scientific">Pseudogemmobacter lacusdianii</name>
    <dbReference type="NCBI Taxonomy" id="3069608"/>
    <lineage>
        <taxon>Bacteria</taxon>
        <taxon>Pseudomonadati</taxon>
        <taxon>Pseudomonadota</taxon>
        <taxon>Alphaproteobacteria</taxon>
        <taxon>Rhodobacterales</taxon>
        <taxon>Paracoccaceae</taxon>
        <taxon>Pseudogemmobacter</taxon>
    </lineage>
</organism>
<dbReference type="EMBL" id="JAVDBT010000001">
    <property type="protein sequence ID" value="MDQ2065079.1"/>
    <property type="molecule type" value="Genomic_DNA"/>
</dbReference>
<accession>A0ABU0VTP0</accession>
<reference evidence="2 3" key="1">
    <citation type="submission" date="2023-08" db="EMBL/GenBank/DDBJ databases">
        <title>Characterization of two Paracoccaceae strains isolated from Phycosphere and proposal of Xinfangfangia lacusdiani sp. nov.</title>
        <authorList>
            <person name="Deng Y."/>
            <person name="Zhang Y.Q."/>
        </authorList>
    </citation>
    <scope>NUCLEOTIDE SEQUENCE [LARGE SCALE GENOMIC DNA]</scope>
    <source>
        <strain evidence="2 3">CPCC 101601</strain>
    </source>
</reference>
<comment type="caution">
    <text evidence="2">The sequence shown here is derived from an EMBL/GenBank/DDBJ whole genome shotgun (WGS) entry which is preliminary data.</text>
</comment>
<feature type="domain" description="Winged helix" evidence="1">
    <location>
        <begin position="16"/>
        <end position="85"/>
    </location>
</feature>
<keyword evidence="3" id="KW-1185">Reference proteome</keyword>
<dbReference type="Proteomes" id="UP001239680">
    <property type="component" value="Unassembled WGS sequence"/>
</dbReference>
<dbReference type="InterPro" id="IPR054382">
    <property type="entry name" value="wHTH_alphaproteobact"/>
</dbReference>
<name>A0ABU0VTP0_9RHOB</name>
<evidence type="ECO:0000259" key="1">
    <source>
        <dbReference type="Pfam" id="PF22324"/>
    </source>
</evidence>
<evidence type="ECO:0000313" key="3">
    <source>
        <dbReference type="Proteomes" id="UP001239680"/>
    </source>
</evidence>